<gene>
    <name evidence="1" type="ORF">RFM27_12310</name>
</gene>
<proteinExistence type="predicted"/>
<comment type="caution">
    <text evidence="1">The sequence shown here is derived from an EMBL/GenBank/DDBJ whole genome shotgun (WGS) entry which is preliminary data.</text>
</comment>
<sequence>MAAIEDGLYQPSMKARMGDLERQKAEITGRLALTPSDVPDLHPNIATLYRKRVEQLTQALADHEDGRPAAEALRSLIGEIVLTPGDRRGEVHAELRGELFGILEFANHEQNQRLNYVMTKGVAGPRNQTKTARLARAVCCCGPKIVAPPQGFFQLDSARLSSDGRSTPRCR</sequence>
<accession>A0ABU4XDJ8</accession>
<name>A0ABU4XDJ8_9HYPH</name>
<dbReference type="RefSeq" id="WP_320315422.1">
    <property type="nucleotide sequence ID" value="NZ_JAVIIX010000002.1"/>
</dbReference>
<dbReference type="Proteomes" id="UP001271780">
    <property type="component" value="Unassembled WGS sequence"/>
</dbReference>
<evidence type="ECO:0008006" key="3">
    <source>
        <dbReference type="Google" id="ProtNLM"/>
    </source>
</evidence>
<keyword evidence="2" id="KW-1185">Reference proteome</keyword>
<dbReference type="EMBL" id="JAVIIZ010000005">
    <property type="protein sequence ID" value="MDX8472857.1"/>
    <property type="molecule type" value="Genomic_DNA"/>
</dbReference>
<organism evidence="1 2">
    <name type="scientific">Mesorhizobium dulcispinae</name>
    <dbReference type="NCBI Taxonomy" id="3072316"/>
    <lineage>
        <taxon>Bacteria</taxon>
        <taxon>Pseudomonadati</taxon>
        <taxon>Pseudomonadota</taxon>
        <taxon>Alphaproteobacteria</taxon>
        <taxon>Hyphomicrobiales</taxon>
        <taxon>Phyllobacteriaceae</taxon>
        <taxon>Mesorhizobium</taxon>
    </lineage>
</organism>
<reference evidence="1 2" key="1">
    <citation type="submission" date="2023-08" db="EMBL/GenBank/DDBJ databases">
        <title>Implementing the SeqCode for naming new Mesorhizobium species isolated from Vachellia karroo root nodules.</title>
        <authorList>
            <person name="Van Lill M."/>
        </authorList>
    </citation>
    <scope>NUCLEOTIDE SEQUENCE [LARGE SCALE GENOMIC DNA]</scope>
    <source>
        <strain evidence="1 2">VK23A</strain>
    </source>
</reference>
<evidence type="ECO:0000313" key="1">
    <source>
        <dbReference type="EMBL" id="MDX8472857.1"/>
    </source>
</evidence>
<protein>
    <recommendedName>
        <fullName evidence="3">Recombinase</fullName>
    </recommendedName>
</protein>
<evidence type="ECO:0000313" key="2">
    <source>
        <dbReference type="Proteomes" id="UP001271780"/>
    </source>
</evidence>